<keyword evidence="2" id="KW-1185">Reference proteome</keyword>
<gene>
    <name evidence="1" type="ORF">GO620_016510</name>
</gene>
<dbReference type="Proteomes" id="UP000429232">
    <property type="component" value="Chromosome"/>
</dbReference>
<protein>
    <submittedName>
        <fullName evidence="1">Uncharacterized protein</fullName>
    </submittedName>
</protein>
<dbReference type="EMBL" id="CP066775">
    <property type="protein sequence ID" value="QQL49749.1"/>
    <property type="molecule type" value="Genomic_DNA"/>
</dbReference>
<dbReference type="AlphaFoldDB" id="A0A6I4HYJ5"/>
<organism evidence="1 2">
    <name type="scientific">Mucilaginibacter ginkgonis</name>
    <dbReference type="NCBI Taxonomy" id="2682091"/>
    <lineage>
        <taxon>Bacteria</taxon>
        <taxon>Pseudomonadati</taxon>
        <taxon>Bacteroidota</taxon>
        <taxon>Sphingobacteriia</taxon>
        <taxon>Sphingobacteriales</taxon>
        <taxon>Sphingobacteriaceae</taxon>
        <taxon>Mucilaginibacter</taxon>
    </lineage>
</organism>
<dbReference type="RefSeq" id="WP_157524971.1">
    <property type="nucleotide sequence ID" value="NZ_CP066775.1"/>
</dbReference>
<dbReference type="KEGG" id="mgik:GO620_016510"/>
<evidence type="ECO:0000313" key="2">
    <source>
        <dbReference type="Proteomes" id="UP000429232"/>
    </source>
</evidence>
<evidence type="ECO:0000313" key="1">
    <source>
        <dbReference type="EMBL" id="QQL49749.1"/>
    </source>
</evidence>
<proteinExistence type="predicted"/>
<sequence length="141" mass="15701">MDLAVKNITDLQSEIIRLEKLKQQQEMDLKERFNSPSSIFSAFKSLFPEHNGPKTGSIFNQDIWGLLSRVVLPFALNKTLFKGQGVLVKTLVGLVSQKASSYISEDSVTGVWDKAKDLVTGIFKKATHKAEQEHPVKSAVL</sequence>
<reference evidence="1 2" key="1">
    <citation type="submission" date="2020-12" db="EMBL/GenBank/DDBJ databases">
        <title>HMF7856_wgs.fasta genome submission.</title>
        <authorList>
            <person name="Kang H."/>
            <person name="Kim H."/>
            <person name="Joh K."/>
        </authorList>
    </citation>
    <scope>NUCLEOTIDE SEQUENCE [LARGE SCALE GENOMIC DNA]</scope>
    <source>
        <strain evidence="1 2">HMF7856</strain>
    </source>
</reference>
<name>A0A6I4HYJ5_9SPHI</name>
<accession>A0A6I4HYJ5</accession>